<comment type="caution">
    <text evidence="1">The sequence shown here is derived from an EMBL/GenBank/DDBJ whole genome shotgun (WGS) entry which is preliminary data.</text>
</comment>
<name>A0ACC5R7D9_9HYPH</name>
<evidence type="ECO:0000313" key="1">
    <source>
        <dbReference type="EMBL" id="MBK1868552.1"/>
    </source>
</evidence>
<organism evidence="1 2">
    <name type="scientific">Taklimakanibacter albus</name>
    <dbReference type="NCBI Taxonomy" id="2800327"/>
    <lineage>
        <taxon>Bacteria</taxon>
        <taxon>Pseudomonadati</taxon>
        <taxon>Pseudomonadota</taxon>
        <taxon>Alphaproteobacteria</taxon>
        <taxon>Hyphomicrobiales</taxon>
        <taxon>Aestuariivirgaceae</taxon>
        <taxon>Taklimakanibacter</taxon>
    </lineage>
</organism>
<sequence>MDRIYEASVLPELWPNVLGGISQFSATAWSTIVTVSGSRARWVASSEVAEEIVRAHFDSFSDNRRTARLMAKPHAGFITDYDILTQDEIDVEPVYQEFLIPRGYGFGVGSNISSAAGDTIVIHCEGHFASGAIQPATVERLDSLRPHLARSALMSTRLAFERARTAVETLSMLGLAACAVNQSGMVLVANAEFDTEMPLWTTRGGNRIAILDHRANGQLYEALGLIAAEQGVRSLPVIAPADSRPAVLHVVPIRRSAHDLFTRAAAILVLTKASDAALPASPLLRALFDLTPAEAAIAAHIATGKTVERIALADGKSIQTVRNQLKSVLKKTGCDRQVDLVRMLTRLALA</sequence>
<keyword evidence="2" id="KW-1185">Reference proteome</keyword>
<accession>A0ACC5R7D9</accession>
<dbReference type="EMBL" id="JAENHL010000007">
    <property type="protein sequence ID" value="MBK1868552.1"/>
    <property type="molecule type" value="Genomic_DNA"/>
</dbReference>
<gene>
    <name evidence="1" type="ORF">JHL16_19510</name>
</gene>
<protein>
    <submittedName>
        <fullName evidence="1">Helix-turn-helix transcriptional regulator</fullName>
    </submittedName>
</protein>
<evidence type="ECO:0000313" key="2">
    <source>
        <dbReference type="Proteomes" id="UP000616151"/>
    </source>
</evidence>
<proteinExistence type="predicted"/>
<dbReference type="Proteomes" id="UP000616151">
    <property type="component" value="Unassembled WGS sequence"/>
</dbReference>
<reference evidence="1" key="1">
    <citation type="submission" date="2021-01" db="EMBL/GenBank/DDBJ databases">
        <authorList>
            <person name="Sun Q."/>
        </authorList>
    </citation>
    <scope>NUCLEOTIDE SEQUENCE</scope>
    <source>
        <strain evidence="1">YIM B02566</strain>
    </source>
</reference>